<dbReference type="GO" id="GO:0034080">
    <property type="term" value="P:CENP-A containing chromatin assembly"/>
    <property type="evidence" value="ECO:0007669"/>
    <property type="project" value="TreeGrafter"/>
</dbReference>
<comment type="subcellular location">
    <subcellularLocation>
        <location evidence="1">Nucleus</location>
    </subcellularLocation>
</comment>
<dbReference type="InterPro" id="IPR019544">
    <property type="entry name" value="Tetratricopeptide_SHNi-TPR_dom"/>
</dbReference>
<dbReference type="GO" id="GO:0005654">
    <property type="term" value="C:nucleoplasm"/>
    <property type="evidence" value="ECO:0007669"/>
    <property type="project" value="TreeGrafter"/>
</dbReference>
<dbReference type="RefSeq" id="XP_029656456.1">
    <property type="nucleotide sequence ID" value="XM_029800596.2"/>
</dbReference>
<evidence type="ECO:0000256" key="3">
    <source>
        <dbReference type="ARBA" id="ARBA00022737"/>
    </source>
</evidence>
<sequence length="307" mass="35128">MSRVLRAMTGVSPFQRYRGISGFNTVVESGVEENPKSFDMEELEVVENPDIYNKDNSIPHSSKYGDLASENIDSYFYYGLALMASNTSEDQDPIASLFPGLEDNYAESESSEQESQEDNEPVVQDQTENEENKPEDSINKDETLDDSKNEEKNENETTFEDSIANNSQVAWEMFEILTKILNKFYLTIIFRDTVLEEHIRLEKLAKVHLNLAQISLESGNFDEALIDVSKSMEIRNNPVIQSADRGMAECHYFNGLIHVESKEFDLAKNDFMEAIKVLESIKTCDSEEEISKLVQELDLKEFFIKIF</sequence>
<evidence type="ECO:0000256" key="1">
    <source>
        <dbReference type="ARBA" id="ARBA00004123"/>
    </source>
</evidence>
<accession>A0A6P7U646</accession>
<gene>
    <name evidence="9" type="primary">LOC115230395</name>
</gene>
<organism evidence="8 9">
    <name type="scientific">Octopus sinensis</name>
    <name type="common">East Asian common octopus</name>
    <dbReference type="NCBI Taxonomy" id="2607531"/>
    <lineage>
        <taxon>Eukaryota</taxon>
        <taxon>Metazoa</taxon>
        <taxon>Spiralia</taxon>
        <taxon>Lophotrochozoa</taxon>
        <taxon>Mollusca</taxon>
        <taxon>Cephalopoda</taxon>
        <taxon>Coleoidea</taxon>
        <taxon>Octopodiformes</taxon>
        <taxon>Octopoda</taxon>
        <taxon>Incirrata</taxon>
        <taxon>Octopodidae</taxon>
        <taxon>Octopus</taxon>
    </lineage>
</organism>
<dbReference type="KEGG" id="osn:115230395"/>
<evidence type="ECO:0000313" key="9">
    <source>
        <dbReference type="RefSeq" id="XP_029656456.1"/>
    </source>
</evidence>
<keyword evidence="5" id="KW-0539">Nucleus</keyword>
<evidence type="ECO:0000256" key="2">
    <source>
        <dbReference type="ARBA" id="ARBA00008402"/>
    </source>
</evidence>
<dbReference type="SMART" id="SM00028">
    <property type="entry name" value="TPR"/>
    <property type="match status" value="2"/>
</dbReference>
<keyword evidence="8" id="KW-1185">Reference proteome</keyword>
<dbReference type="InterPro" id="IPR011990">
    <property type="entry name" value="TPR-like_helical_dom_sf"/>
</dbReference>
<evidence type="ECO:0000256" key="4">
    <source>
        <dbReference type="ARBA" id="ARBA00022803"/>
    </source>
</evidence>
<feature type="compositionally biased region" description="Basic and acidic residues" evidence="6">
    <location>
        <begin position="130"/>
        <end position="155"/>
    </location>
</feature>
<dbReference type="GO" id="GO:0042393">
    <property type="term" value="F:histone binding"/>
    <property type="evidence" value="ECO:0007669"/>
    <property type="project" value="TreeGrafter"/>
</dbReference>
<dbReference type="Pfam" id="PF10516">
    <property type="entry name" value="SHNi-TPR"/>
    <property type="match status" value="1"/>
</dbReference>
<dbReference type="InterPro" id="IPR019734">
    <property type="entry name" value="TPR_rpt"/>
</dbReference>
<feature type="domain" description="Tetratricopeptide SHNi-TPR" evidence="7">
    <location>
        <begin position="205"/>
        <end position="237"/>
    </location>
</feature>
<keyword evidence="3" id="KW-0677">Repeat</keyword>
<proteinExistence type="inferred from homology"/>
<dbReference type="Gene3D" id="1.25.40.10">
    <property type="entry name" value="Tetratricopeptide repeat domain"/>
    <property type="match status" value="1"/>
</dbReference>
<dbReference type="AlphaFoldDB" id="A0A6P7U646"/>
<feature type="region of interest" description="Disordered" evidence="6">
    <location>
        <begin position="104"/>
        <end position="161"/>
    </location>
</feature>
<dbReference type="Proteomes" id="UP000515154">
    <property type="component" value="Unplaced"/>
</dbReference>
<dbReference type="PANTHER" id="PTHR15081:SF1">
    <property type="entry name" value="NUCLEAR AUTOANTIGENIC SPERM PROTEIN"/>
    <property type="match status" value="1"/>
</dbReference>
<evidence type="ECO:0000259" key="7">
    <source>
        <dbReference type="Pfam" id="PF10516"/>
    </source>
</evidence>
<evidence type="ECO:0000256" key="5">
    <source>
        <dbReference type="ARBA" id="ARBA00023242"/>
    </source>
</evidence>
<name>A0A6P7U646_9MOLL</name>
<evidence type="ECO:0000256" key="6">
    <source>
        <dbReference type="SAM" id="MobiDB-lite"/>
    </source>
</evidence>
<reference evidence="9" key="1">
    <citation type="submission" date="2025-08" db="UniProtKB">
        <authorList>
            <consortium name="RefSeq"/>
        </authorList>
    </citation>
    <scope>IDENTIFICATION</scope>
</reference>
<comment type="similarity">
    <text evidence="2">Belongs to the NASP family.</text>
</comment>
<feature type="compositionally biased region" description="Acidic residues" evidence="6">
    <location>
        <begin position="104"/>
        <end position="120"/>
    </location>
</feature>
<dbReference type="PANTHER" id="PTHR15081">
    <property type="entry name" value="NUCLEAR AUTOANTIGENIC SPERM PROTEIN NASP -RELATED"/>
    <property type="match status" value="1"/>
</dbReference>
<evidence type="ECO:0000313" key="8">
    <source>
        <dbReference type="Proteomes" id="UP000515154"/>
    </source>
</evidence>
<dbReference type="SUPFAM" id="SSF48452">
    <property type="entry name" value="TPR-like"/>
    <property type="match status" value="1"/>
</dbReference>
<keyword evidence="4" id="KW-0802">TPR repeat</keyword>
<dbReference type="InterPro" id="IPR051730">
    <property type="entry name" value="NASP-like"/>
</dbReference>
<dbReference type="GO" id="GO:0006335">
    <property type="term" value="P:DNA replication-dependent chromatin assembly"/>
    <property type="evidence" value="ECO:0007669"/>
    <property type="project" value="TreeGrafter"/>
</dbReference>
<protein>
    <submittedName>
        <fullName evidence="9">Uncharacterized protein LOC115230395</fullName>
    </submittedName>
</protein>